<proteinExistence type="predicted"/>
<name>A0A8J3M3H0_9MICO</name>
<dbReference type="EMBL" id="BNAI01000001">
    <property type="protein sequence ID" value="GHF11726.1"/>
    <property type="molecule type" value="Genomic_DNA"/>
</dbReference>
<dbReference type="RefSeq" id="WP_191282383.1">
    <property type="nucleotide sequence ID" value="NZ_BNAI01000001.1"/>
</dbReference>
<comment type="caution">
    <text evidence="2">The sequence shown here is derived from an EMBL/GenBank/DDBJ whole genome shotgun (WGS) entry which is preliminary data.</text>
</comment>
<accession>A0A8J3M3H0</accession>
<reference evidence="2" key="2">
    <citation type="submission" date="2020-09" db="EMBL/GenBank/DDBJ databases">
        <authorList>
            <person name="Sun Q."/>
            <person name="Zhou Y."/>
        </authorList>
    </citation>
    <scope>NUCLEOTIDE SEQUENCE</scope>
    <source>
        <strain evidence="2">CGMCC 1.16548</strain>
    </source>
</reference>
<feature type="transmembrane region" description="Helical" evidence="1">
    <location>
        <begin position="85"/>
        <end position="111"/>
    </location>
</feature>
<sequence length="126" mass="12930">MPVLPDFLPADLWATIVLAASSVLLGFGLPLAAGLAVLGLVRGFLEERWREFVVGLLLVVAVVAAGVALRMWGAGLAAELAAANTTAAVVFTAVTPPGVVLGVLLVVVGLVRRYVGRSARSARGSR</sequence>
<evidence type="ECO:0000313" key="3">
    <source>
        <dbReference type="Proteomes" id="UP000617531"/>
    </source>
</evidence>
<keyword evidence="1" id="KW-0472">Membrane</keyword>
<gene>
    <name evidence="2" type="ORF">GCM10011600_11340</name>
</gene>
<reference evidence="2" key="1">
    <citation type="journal article" date="2014" name="Int. J. Syst. Evol. Microbiol.">
        <title>Complete genome sequence of Corynebacterium casei LMG S-19264T (=DSM 44701T), isolated from a smear-ripened cheese.</title>
        <authorList>
            <consortium name="US DOE Joint Genome Institute (JGI-PGF)"/>
            <person name="Walter F."/>
            <person name="Albersmeier A."/>
            <person name="Kalinowski J."/>
            <person name="Ruckert C."/>
        </authorList>
    </citation>
    <scope>NUCLEOTIDE SEQUENCE</scope>
    <source>
        <strain evidence="2">CGMCC 1.16548</strain>
    </source>
</reference>
<keyword evidence="3" id="KW-1185">Reference proteome</keyword>
<evidence type="ECO:0000313" key="2">
    <source>
        <dbReference type="EMBL" id="GHF11726.1"/>
    </source>
</evidence>
<keyword evidence="1" id="KW-1133">Transmembrane helix</keyword>
<keyword evidence="1" id="KW-0812">Transmembrane</keyword>
<feature type="transmembrane region" description="Helical" evidence="1">
    <location>
        <begin position="12"/>
        <end position="40"/>
    </location>
</feature>
<evidence type="ECO:0000256" key="1">
    <source>
        <dbReference type="SAM" id="Phobius"/>
    </source>
</evidence>
<dbReference type="Proteomes" id="UP000617531">
    <property type="component" value="Unassembled WGS sequence"/>
</dbReference>
<dbReference type="AlphaFoldDB" id="A0A8J3M3H0"/>
<organism evidence="2 3">
    <name type="scientific">Pseudolysinimonas yzui</name>
    <dbReference type="NCBI Taxonomy" id="2708254"/>
    <lineage>
        <taxon>Bacteria</taxon>
        <taxon>Bacillati</taxon>
        <taxon>Actinomycetota</taxon>
        <taxon>Actinomycetes</taxon>
        <taxon>Micrococcales</taxon>
        <taxon>Microbacteriaceae</taxon>
        <taxon>Pseudolysinimonas</taxon>
    </lineage>
</organism>
<feature type="transmembrane region" description="Helical" evidence="1">
    <location>
        <begin position="52"/>
        <end position="73"/>
    </location>
</feature>
<protein>
    <submittedName>
        <fullName evidence="2">Uncharacterized protein</fullName>
    </submittedName>
</protein>